<dbReference type="EMBL" id="LN890960">
    <property type="protein sequence ID" value="CUS14318.1"/>
    <property type="molecule type" value="Genomic_DNA"/>
</dbReference>
<sequence length="191" mass="21109">MIFWGKHSPTEIASISERWAEQRIFIDICGGPNDTARQIKYHHGRNRNGEEELEELEKVKVKGKGKGKGKDALLQLQPAIAQIEADRGRPRPESIHRLCDTGIKKAAASNIEQQQMKARSNNVTVQYSTVLPTQGRKAGRQVQVATSVLGHSIAVYGNHQRRSSLGTAGKIISTVRYEHCAFGTPAITSRT</sequence>
<evidence type="ECO:0000313" key="1">
    <source>
        <dbReference type="EMBL" id="CUS14318.1"/>
    </source>
</evidence>
<proteinExistence type="predicted"/>
<dbReference type="Proteomes" id="UP001412239">
    <property type="component" value="Unassembled WGS sequence"/>
</dbReference>
<accession>A0A292Q5X8</accession>
<dbReference type="AlphaFoldDB" id="A0A292Q5X8"/>
<gene>
    <name evidence="1" type="ORF">GSTUAT00001608001</name>
</gene>
<evidence type="ECO:0000313" key="2">
    <source>
        <dbReference type="Proteomes" id="UP001412239"/>
    </source>
</evidence>
<protein>
    <submittedName>
        <fullName evidence="1">Uncharacterized protein</fullName>
    </submittedName>
</protein>
<keyword evidence="2" id="KW-1185">Reference proteome</keyword>
<name>A0A292Q5X8_9PEZI</name>
<organism evidence="1 2">
    <name type="scientific">Tuber aestivum</name>
    <name type="common">summer truffle</name>
    <dbReference type="NCBI Taxonomy" id="59557"/>
    <lineage>
        <taxon>Eukaryota</taxon>
        <taxon>Fungi</taxon>
        <taxon>Dikarya</taxon>
        <taxon>Ascomycota</taxon>
        <taxon>Pezizomycotina</taxon>
        <taxon>Pezizomycetes</taxon>
        <taxon>Pezizales</taxon>
        <taxon>Tuberaceae</taxon>
        <taxon>Tuber</taxon>
    </lineage>
</organism>
<reference evidence="1" key="1">
    <citation type="submission" date="2015-10" db="EMBL/GenBank/DDBJ databases">
        <authorList>
            <person name="Regsiter A."/>
            <person name="william w."/>
        </authorList>
    </citation>
    <scope>NUCLEOTIDE SEQUENCE</scope>
    <source>
        <strain evidence="1">Montdore</strain>
    </source>
</reference>